<evidence type="ECO:0000259" key="12">
    <source>
        <dbReference type="Pfam" id="PF08662"/>
    </source>
</evidence>
<comment type="function">
    <text evidence="1 10">Functions in the early steps of protein synthesis of a small number of specific mRNAs. Acts by directing the binding of methionyl-tRNAi to 40S ribosomal subunits. In contrast to the eIF-2 complex, it binds methionyl-tRNAi to 40S subunits in a codon-dependent manner, whereas the eIF-2 complex binds methionyl-tRNAi to 40S subunits in a GTP-dependent manner.</text>
</comment>
<dbReference type="PANTHER" id="PTHR13227">
    <property type="entry name" value="EUKARYOTIC TRANSLATION INITIATION FACTOR 2A"/>
    <property type="match status" value="1"/>
</dbReference>
<dbReference type="GO" id="GO:0043022">
    <property type="term" value="F:ribosome binding"/>
    <property type="evidence" value="ECO:0007669"/>
    <property type="project" value="UniProtKB-UniRule"/>
</dbReference>
<dbReference type="CTD" id="83939"/>
<feature type="domain" description="Translation initiation factor beta propellor-like" evidence="12">
    <location>
        <begin position="215"/>
        <end position="409"/>
    </location>
</feature>
<dbReference type="PANTHER" id="PTHR13227:SF0">
    <property type="entry name" value="EUKARYOTIC TRANSLATION INITIATION FACTOR 2A"/>
    <property type="match status" value="1"/>
</dbReference>
<feature type="compositionally biased region" description="Polar residues" evidence="11">
    <location>
        <begin position="429"/>
        <end position="441"/>
    </location>
</feature>
<dbReference type="InterPro" id="IPR013979">
    <property type="entry name" value="TIF_beta_prop-like"/>
</dbReference>
<dbReference type="Pfam" id="PF08662">
    <property type="entry name" value="eIF2A"/>
    <property type="match status" value="1"/>
</dbReference>
<comment type="similarity">
    <text evidence="2 10">Belongs to the WD repeat EIF2A family.</text>
</comment>
<dbReference type="GO" id="GO:0003743">
    <property type="term" value="F:translation initiation factor activity"/>
    <property type="evidence" value="ECO:0007669"/>
    <property type="project" value="UniProtKB-UniRule"/>
</dbReference>
<gene>
    <name evidence="13" type="primary">eif2a</name>
</gene>
<dbReference type="GO" id="GO:0006417">
    <property type="term" value="P:regulation of translation"/>
    <property type="evidence" value="ECO:0007669"/>
    <property type="project" value="UniProtKB-KW"/>
</dbReference>
<sequence length="579" mass="63999">MAPPIPLLAVRASDGTSLLCGPPQCEQYAAFQRDPQVSRCVTFNRDGTLFAWCNGQKVSVVKSVDGSVLLALDLPKTALLDFSPLSNILVTWQPYTKGPNCPQGDANLQLWDISSGQLIKSLFQKKVESWCPTWSEDEKICVRSVNNELHFYEDNDFTQIANKLHMQKVSSFTLSPGVQPSKVSIYVPGSKGAPSFVRLYQYPALGGPTAALANKSFFKADKVWMQWNQKASAVLVTASTEVDKSGASYYGEQTLHYLAVNGETALVQLPKNGPIYDVAWSPSSSEFCVVYGFMPAKATVFNLKCDPVFDFGTGPRNAVYYSPQGHILVLAGFGNLHGQMEVWDMKKFKQVSKPQAADSTYFSWCPDGEHVVTATCSPRLRVGNGFKIWHYTGSVLHTWSAAPGTELWEVAWQPFPAGVFPERPVTYQAPPTQLGSTQAPPTQAYRPPALRHLPASASTKLHEDEAPKDLRPGASAEKTMSKTALKNQRKREAKKAAKQETKPEPPSEPAPVTNNQSEPSSGDPETDKKIKNLKKKLKAIEELKEQQESGKVLQKNQLEKIQKEEQLLKELQELQIELP</sequence>
<evidence type="ECO:0000256" key="1">
    <source>
        <dbReference type="ARBA" id="ARBA00003993"/>
    </source>
</evidence>
<reference evidence="13" key="1">
    <citation type="submission" date="2019-06" db="EMBL/GenBank/DDBJ databases">
        <authorList>
            <consortium name="Wellcome Sanger Institute Data Sharing"/>
        </authorList>
    </citation>
    <scope>NUCLEOTIDE SEQUENCE [LARGE SCALE GENOMIC DNA]</scope>
</reference>
<dbReference type="OrthoDB" id="2194683at2759"/>
<dbReference type="Proteomes" id="UP000472267">
    <property type="component" value="Chromosome 14"/>
</dbReference>
<evidence type="ECO:0000256" key="7">
    <source>
        <dbReference type="ARBA" id="ARBA00022845"/>
    </source>
</evidence>
<dbReference type="GeneID" id="115400414"/>
<dbReference type="PIRSF" id="PIRSF017222">
    <property type="entry name" value="eIF2A"/>
    <property type="match status" value="1"/>
</dbReference>
<reference evidence="13" key="3">
    <citation type="submission" date="2025-09" db="UniProtKB">
        <authorList>
            <consortium name="Ensembl"/>
        </authorList>
    </citation>
    <scope>IDENTIFICATION</scope>
</reference>
<name>A0A672H8P0_SALFA</name>
<dbReference type="AlphaFoldDB" id="A0A672H8P0"/>
<dbReference type="FunFam" id="2.130.10.10:FF:000149">
    <property type="entry name" value="Eukaryotic translation initiation factor 2A"/>
    <property type="match status" value="1"/>
</dbReference>
<evidence type="ECO:0000256" key="2">
    <source>
        <dbReference type="ARBA" id="ARBA00009573"/>
    </source>
</evidence>
<evidence type="ECO:0000256" key="8">
    <source>
        <dbReference type="ARBA" id="ARBA00022917"/>
    </source>
</evidence>
<proteinExistence type="inferred from homology"/>
<feature type="region of interest" description="Disordered" evidence="11">
    <location>
        <begin position="423"/>
        <end position="533"/>
    </location>
</feature>
<dbReference type="GO" id="GO:0022627">
    <property type="term" value="C:cytosolic small ribosomal subunit"/>
    <property type="evidence" value="ECO:0007669"/>
    <property type="project" value="TreeGrafter"/>
</dbReference>
<evidence type="ECO:0000256" key="10">
    <source>
        <dbReference type="PIRNR" id="PIRNR017222"/>
    </source>
</evidence>
<evidence type="ECO:0000313" key="13">
    <source>
        <dbReference type="Ensembl" id="ENSSFAP00005025432.1"/>
    </source>
</evidence>
<dbReference type="Gene3D" id="2.130.10.10">
    <property type="entry name" value="YVTN repeat-like/Quinoprotein amine dehydrogenase"/>
    <property type="match status" value="2"/>
</dbReference>
<keyword evidence="9" id="KW-0175">Coiled coil</keyword>
<keyword evidence="8 10" id="KW-0648">Protein biosynthesis</keyword>
<keyword evidence="6" id="KW-0677">Repeat</keyword>
<keyword evidence="4 10" id="KW-0396">Initiation factor</keyword>
<evidence type="ECO:0000256" key="11">
    <source>
        <dbReference type="SAM" id="MobiDB-lite"/>
    </source>
</evidence>
<evidence type="ECO:0000256" key="6">
    <source>
        <dbReference type="ARBA" id="ARBA00022737"/>
    </source>
</evidence>
<evidence type="ECO:0000256" key="4">
    <source>
        <dbReference type="ARBA" id="ARBA00022540"/>
    </source>
</evidence>
<dbReference type="SUPFAM" id="SSF82171">
    <property type="entry name" value="DPP6 N-terminal domain-like"/>
    <property type="match status" value="1"/>
</dbReference>
<dbReference type="RefSeq" id="XP_029964135.1">
    <property type="nucleotide sequence ID" value="XM_030108275.1"/>
</dbReference>
<reference evidence="13" key="2">
    <citation type="submission" date="2025-08" db="UniProtKB">
        <authorList>
            <consortium name="Ensembl"/>
        </authorList>
    </citation>
    <scope>IDENTIFICATION</scope>
</reference>
<organism evidence="13 14">
    <name type="scientific">Salarias fasciatus</name>
    <name type="common">Jewelled blenny</name>
    <name type="synonym">Blennius fasciatus</name>
    <dbReference type="NCBI Taxonomy" id="181472"/>
    <lineage>
        <taxon>Eukaryota</taxon>
        <taxon>Metazoa</taxon>
        <taxon>Chordata</taxon>
        <taxon>Craniata</taxon>
        <taxon>Vertebrata</taxon>
        <taxon>Euteleostomi</taxon>
        <taxon>Actinopterygii</taxon>
        <taxon>Neopterygii</taxon>
        <taxon>Teleostei</taxon>
        <taxon>Neoteleostei</taxon>
        <taxon>Acanthomorphata</taxon>
        <taxon>Ovalentaria</taxon>
        <taxon>Blenniimorphae</taxon>
        <taxon>Blenniiformes</taxon>
        <taxon>Blennioidei</taxon>
        <taxon>Blenniidae</taxon>
        <taxon>Salariinae</taxon>
        <taxon>Salarias</taxon>
    </lineage>
</organism>
<dbReference type="InterPro" id="IPR011387">
    <property type="entry name" value="TIF2A"/>
</dbReference>
<evidence type="ECO:0000256" key="5">
    <source>
        <dbReference type="ARBA" id="ARBA00022574"/>
    </source>
</evidence>
<dbReference type="FunCoup" id="A0A672H8P0">
    <property type="interactions" value="1868"/>
</dbReference>
<dbReference type="GO" id="GO:0003729">
    <property type="term" value="F:mRNA binding"/>
    <property type="evidence" value="ECO:0007669"/>
    <property type="project" value="TreeGrafter"/>
</dbReference>
<evidence type="ECO:0000256" key="9">
    <source>
        <dbReference type="ARBA" id="ARBA00023054"/>
    </source>
</evidence>
<dbReference type="Ensembl" id="ENSSFAT00005026447.1">
    <property type="protein sequence ID" value="ENSSFAP00005025432.1"/>
    <property type="gene ID" value="ENSSFAG00005012875.1"/>
</dbReference>
<dbReference type="OMA" id="RCCAYSP"/>
<feature type="compositionally biased region" description="Basic and acidic residues" evidence="11">
    <location>
        <begin position="494"/>
        <end position="505"/>
    </location>
</feature>
<dbReference type="InterPro" id="IPR015943">
    <property type="entry name" value="WD40/YVTN_repeat-like_dom_sf"/>
</dbReference>
<keyword evidence="14" id="KW-1185">Reference proteome</keyword>
<dbReference type="InParanoid" id="A0A672H8P0"/>
<dbReference type="GO" id="GO:0000049">
    <property type="term" value="F:tRNA binding"/>
    <property type="evidence" value="ECO:0007669"/>
    <property type="project" value="UniProtKB-UniRule"/>
</dbReference>
<protein>
    <recommendedName>
        <fullName evidence="3 10">Eukaryotic translation initiation factor 2A</fullName>
        <shortName evidence="10">eIF-2A</shortName>
    </recommendedName>
</protein>
<accession>A0A672H8P0</accession>
<keyword evidence="7 10" id="KW-0810">Translation regulation</keyword>
<keyword evidence="5" id="KW-0853">WD repeat</keyword>
<evidence type="ECO:0000313" key="14">
    <source>
        <dbReference type="Proteomes" id="UP000472267"/>
    </source>
</evidence>
<evidence type="ECO:0000256" key="3">
    <source>
        <dbReference type="ARBA" id="ARBA00013819"/>
    </source>
</evidence>
<feature type="compositionally biased region" description="Basic and acidic residues" evidence="11">
    <location>
        <begin position="460"/>
        <end position="471"/>
    </location>
</feature>